<evidence type="ECO:0000313" key="1">
    <source>
        <dbReference type="EMBL" id="TNN24374.1"/>
    </source>
</evidence>
<proteinExistence type="predicted"/>
<protein>
    <submittedName>
        <fullName evidence="1">Uncharacterized protein</fullName>
    </submittedName>
</protein>
<keyword evidence="2" id="KW-1185">Reference proteome</keyword>
<comment type="caution">
    <text evidence="1">The sequence shown here is derived from an EMBL/GenBank/DDBJ whole genome shotgun (WGS) entry which is preliminary data.</text>
</comment>
<dbReference type="AlphaFoldDB" id="A0A4Z2E722"/>
<gene>
    <name evidence="1" type="ORF">EYF80_065501</name>
</gene>
<sequence>MEIRVVWTTNGSRCCSVRSRVDITNRAQRGSDLTGGAAWSRSAERGAQDRIAQFRVLRHSRRSAAPLCSAALQRHVLLLRRDAEGSLGTAEPLCSRPLFVSGCPSAA</sequence>
<dbReference type="Proteomes" id="UP000314294">
    <property type="component" value="Unassembled WGS sequence"/>
</dbReference>
<name>A0A4Z2E722_9TELE</name>
<accession>A0A4Z2E722</accession>
<organism evidence="1 2">
    <name type="scientific">Liparis tanakae</name>
    <name type="common">Tanaka's snailfish</name>
    <dbReference type="NCBI Taxonomy" id="230148"/>
    <lineage>
        <taxon>Eukaryota</taxon>
        <taxon>Metazoa</taxon>
        <taxon>Chordata</taxon>
        <taxon>Craniata</taxon>
        <taxon>Vertebrata</taxon>
        <taxon>Euteleostomi</taxon>
        <taxon>Actinopterygii</taxon>
        <taxon>Neopterygii</taxon>
        <taxon>Teleostei</taxon>
        <taxon>Neoteleostei</taxon>
        <taxon>Acanthomorphata</taxon>
        <taxon>Eupercaria</taxon>
        <taxon>Perciformes</taxon>
        <taxon>Cottioidei</taxon>
        <taxon>Cottales</taxon>
        <taxon>Liparidae</taxon>
        <taxon>Liparis</taxon>
    </lineage>
</organism>
<reference evidence="1 2" key="1">
    <citation type="submission" date="2019-03" db="EMBL/GenBank/DDBJ databases">
        <title>First draft genome of Liparis tanakae, snailfish: a comprehensive survey of snailfish specific genes.</title>
        <authorList>
            <person name="Kim W."/>
            <person name="Song I."/>
            <person name="Jeong J.-H."/>
            <person name="Kim D."/>
            <person name="Kim S."/>
            <person name="Ryu S."/>
            <person name="Song J.Y."/>
            <person name="Lee S.K."/>
        </authorList>
    </citation>
    <scope>NUCLEOTIDE SEQUENCE [LARGE SCALE GENOMIC DNA]</scope>
    <source>
        <tissue evidence="1">Muscle</tissue>
    </source>
</reference>
<dbReference type="EMBL" id="SRLO01015547">
    <property type="protein sequence ID" value="TNN24374.1"/>
    <property type="molecule type" value="Genomic_DNA"/>
</dbReference>
<evidence type="ECO:0000313" key="2">
    <source>
        <dbReference type="Proteomes" id="UP000314294"/>
    </source>
</evidence>